<gene>
    <name evidence="1" type="ORF">PVE_R1G4110</name>
</gene>
<proteinExistence type="predicted"/>
<evidence type="ECO:0000313" key="2">
    <source>
        <dbReference type="Proteomes" id="UP000245431"/>
    </source>
</evidence>
<dbReference type="PROSITE" id="PS51257">
    <property type="entry name" value="PROKAR_LIPOPROTEIN"/>
    <property type="match status" value="1"/>
</dbReference>
<reference evidence="2" key="1">
    <citation type="submission" date="2016-07" db="EMBL/GenBank/DDBJ databases">
        <authorList>
            <person name="Florea S."/>
            <person name="Webb J.S."/>
            <person name="Jaromczyk J."/>
            <person name="Schardl C.L."/>
        </authorList>
    </citation>
    <scope>NUCLEOTIDE SEQUENCE [LARGE SCALE GENOMIC DNA]</scope>
    <source>
        <strain evidence="2">1YdBTEX2</strain>
    </source>
</reference>
<organism evidence="1 2">
    <name type="scientific">Pseudomonas veronii 1YdBTEX2</name>
    <dbReference type="NCBI Taxonomy" id="1295141"/>
    <lineage>
        <taxon>Bacteria</taxon>
        <taxon>Pseudomonadati</taxon>
        <taxon>Pseudomonadota</taxon>
        <taxon>Gammaproteobacteria</taxon>
        <taxon>Pseudomonadales</taxon>
        <taxon>Pseudomonadaceae</taxon>
        <taxon>Pseudomonas</taxon>
    </lineage>
</organism>
<dbReference type="AlphaFoldDB" id="A0A1D3K144"/>
<dbReference type="EMBL" id="LT599583">
    <property type="protein sequence ID" value="SBW81992.1"/>
    <property type="molecule type" value="Genomic_DNA"/>
</dbReference>
<protein>
    <submittedName>
        <fullName evidence="1">Conserved hypothetical membrane protein</fullName>
    </submittedName>
</protein>
<dbReference type="RefSeq" id="WP_017846808.1">
    <property type="nucleotide sequence ID" value="NZ_AOUH01000018.1"/>
</dbReference>
<name>A0A1D3K144_PSEVE</name>
<evidence type="ECO:0000313" key="1">
    <source>
        <dbReference type="EMBL" id="SBW81992.1"/>
    </source>
</evidence>
<sequence>MKLSYTVTALTVLATLVVGLTGCQVIKPTENDLKSRAQNTIGKPITNISNVRSDFNTTYFTAKTATGEYACELPSGPGVALGSMGMGLGAQCTKQ</sequence>
<dbReference type="Proteomes" id="UP000245431">
    <property type="component" value="Chromosome PVE_r1"/>
</dbReference>
<accession>A0A1D3K144</accession>